<dbReference type="Gene3D" id="2.60.120.260">
    <property type="entry name" value="Galactose-binding domain-like"/>
    <property type="match status" value="1"/>
</dbReference>
<dbReference type="SUPFAM" id="SSF49785">
    <property type="entry name" value="Galactose-binding domain-like"/>
    <property type="match status" value="1"/>
</dbReference>
<dbReference type="InterPro" id="IPR054593">
    <property type="entry name" value="Beta-mannosidase-like_N2"/>
</dbReference>
<dbReference type="SUPFAM" id="SSF49303">
    <property type="entry name" value="beta-Galactosidase/glucuronidase domain"/>
    <property type="match status" value="1"/>
</dbReference>
<keyword evidence="5" id="KW-0326">Glycosidase</keyword>
<dbReference type="InterPro" id="IPR017853">
    <property type="entry name" value="GH"/>
</dbReference>
<evidence type="ECO:0000313" key="10">
    <source>
        <dbReference type="EMBL" id="SDB75945.1"/>
    </source>
</evidence>
<dbReference type="InterPro" id="IPR036156">
    <property type="entry name" value="Beta-gal/glucu_dom_sf"/>
</dbReference>
<dbReference type="InterPro" id="IPR006102">
    <property type="entry name" value="Ig-like_GH2"/>
</dbReference>
<keyword evidence="4" id="KW-0378">Hydrolase</keyword>
<evidence type="ECO:0000259" key="7">
    <source>
        <dbReference type="Pfam" id="PF00703"/>
    </source>
</evidence>
<evidence type="ECO:0000256" key="1">
    <source>
        <dbReference type="ARBA" id="ARBA00001412"/>
    </source>
</evidence>
<evidence type="ECO:0000256" key="2">
    <source>
        <dbReference type="ARBA" id="ARBA00007401"/>
    </source>
</evidence>
<dbReference type="InterPro" id="IPR008979">
    <property type="entry name" value="Galactose-bd-like_sf"/>
</dbReference>
<dbReference type="InterPro" id="IPR050347">
    <property type="entry name" value="Bact_Beta-galactosidase"/>
</dbReference>
<evidence type="ECO:0000313" key="11">
    <source>
        <dbReference type="Proteomes" id="UP000183670"/>
    </source>
</evidence>
<evidence type="ECO:0000259" key="9">
    <source>
        <dbReference type="Pfam" id="PF22666"/>
    </source>
</evidence>
<dbReference type="Gene3D" id="2.60.40.10">
    <property type="entry name" value="Immunoglobulins"/>
    <property type="match status" value="1"/>
</dbReference>
<comment type="catalytic activity">
    <reaction evidence="1">
        <text>Hydrolysis of terminal non-reducing beta-D-galactose residues in beta-D-galactosides.</text>
        <dbReference type="EC" id="3.2.1.23"/>
    </reaction>
</comment>
<organism evidence="10 11">
    <name type="scientific">Bacteroides ovatus</name>
    <dbReference type="NCBI Taxonomy" id="28116"/>
    <lineage>
        <taxon>Bacteria</taxon>
        <taxon>Pseudomonadati</taxon>
        <taxon>Bacteroidota</taxon>
        <taxon>Bacteroidia</taxon>
        <taxon>Bacteroidales</taxon>
        <taxon>Bacteroidaceae</taxon>
        <taxon>Bacteroides</taxon>
    </lineage>
</organism>
<reference evidence="10 11" key="1">
    <citation type="submission" date="2016-10" db="EMBL/GenBank/DDBJ databases">
        <authorList>
            <person name="de Groot N.N."/>
        </authorList>
    </citation>
    <scope>NUCLEOTIDE SEQUENCE [LARGE SCALE GENOMIC DNA]</scope>
    <source>
        <strain evidence="10 11">NLAE-zl-C500</strain>
    </source>
</reference>
<feature type="domain" description="Beta-mannosidase-like galactose-binding" evidence="9">
    <location>
        <begin position="322"/>
        <end position="401"/>
    </location>
</feature>
<dbReference type="EMBL" id="FMYE01000005">
    <property type="protein sequence ID" value="SDB75945.1"/>
    <property type="molecule type" value="Genomic_DNA"/>
</dbReference>
<dbReference type="AlphaFoldDB" id="A0A1G6G273"/>
<dbReference type="GO" id="GO:0009341">
    <property type="term" value="C:beta-galactosidase complex"/>
    <property type="evidence" value="ECO:0007669"/>
    <property type="project" value="TreeGrafter"/>
</dbReference>
<dbReference type="Proteomes" id="UP000183670">
    <property type="component" value="Unassembled WGS sequence"/>
</dbReference>
<protein>
    <recommendedName>
        <fullName evidence="3">beta-galactosidase</fullName>
        <ecNumber evidence="3">3.2.1.23</ecNumber>
    </recommendedName>
</protein>
<proteinExistence type="inferred from homology"/>
<dbReference type="Pfam" id="PF22666">
    <property type="entry name" value="Glyco_hydro_2_N2"/>
    <property type="match status" value="1"/>
</dbReference>
<sequence length="1206" mass="137490">MNMTKKTIILLAALNAFQWASAQSTAVYQQDFSQPTDLKIIGRGECEVADGVFRSKDAYACFGDHQLKDYTVSFKARAPRNAEQVQIWAGFRTYNRFDRYVVGIKGGLQDDIYLMRTGYMGTDEFLSMRPLDFHPEPGIWYRMKVEVCGNRIRVFLNDESKPRIDVTDKNSNLAPSGEVALGGGWIETEFDDLVITPMTSDQLRGVKAEEYRNVPTARDKENKRRTERAAYQPVKVGTLADSRTEISLDGNWLFMPEYQLSEKDKAISAASDDDWHVMSVPNFWNPIRIWLHGETMGPFPKGVSDTYYQQETARCEGYTFDYRKTKAAWYRQWVELPEGVSGKNMTLTFDAVSKVAEVYINGQPAGSHIGMFGEFEVDGSNLLKPGKNLVVVKVTRDFIKDISDADKIIDVSVTVPVTNKMLKDIAHGFYCDDPAGIWQPVKLTITDPLKVEDAFIKPTLTGSTFDVTVKNHQEKKNRFNLYTDIIDKETKSVLYSGQSLQKVTLNGNEEKVFSYTITDLKPRLWTPNHPNLYEFKFRITDEKGRELDVEEVVSGFRTFEVKEGLFYLNGHAYWLRGGNHTPFALAPNDLNLANTFYQLMKAGNIDVTRTHTTPYNKLWMNAADVNGIGISFEGTWPWLMIQSSMPDEHLIEMWKEEFLGLLKKYRNHPSLFFWTVNNEMKFYDNDPDKERAMKKMQIISDVVKEMRKMDPTRPISFDSNYRRKGRPERFGNEFMATIDDGDIDDVHSYINWYDYNIFREFNGAFQREKTAGRPLISQEMSTGYPNNETGHPTRSYQLLHQNPQCLVGYEAYDWCDPASFLKIQSFITGELAEALRRSCDQASGIMHFALLTWFRSVYDYQKIDPYPTYYALKRGLQPVLVTAELWGRHFYAGELLPARICIVNDREDGSDLQPTRMNWKIQDSNGKIWSSGTEQLSMVKHYGRHWFAPKIQLPEDLPAEKATMKFVLELKENGLTVSANEYEILLAKKDWSRSAKTGKNIVLLGDAPTRASLDAMNIDYRTASSVQEALKMKADLCVLGGEMKLTDAEKLQLRAYQSKGGKLLLLQSAEAAKSLFPEYITSWVKPSEGEIVSMEIPESPIFDGIEKLELHNFNNNKRENPNACDASLSTVRNEHVTELASQVKIHGYIDGTMEARVEKMKKSKGFTLLKITDGGEALVSTMCTDKAVTDPVAGKLLVNMINDLIK</sequence>
<evidence type="ECO:0000256" key="4">
    <source>
        <dbReference type="ARBA" id="ARBA00022801"/>
    </source>
</evidence>
<dbReference type="EC" id="3.2.1.23" evidence="3"/>
<feature type="chain" id="PRO_5010197747" description="beta-galactosidase" evidence="6">
    <location>
        <begin position="23"/>
        <end position="1206"/>
    </location>
</feature>
<evidence type="ECO:0000259" key="8">
    <source>
        <dbReference type="Pfam" id="PF02836"/>
    </source>
</evidence>
<dbReference type="Pfam" id="PF00703">
    <property type="entry name" value="Glyco_hydro_2"/>
    <property type="match status" value="1"/>
</dbReference>
<dbReference type="SUPFAM" id="SSF51445">
    <property type="entry name" value="(Trans)glycosidases"/>
    <property type="match status" value="1"/>
</dbReference>
<dbReference type="PANTHER" id="PTHR46323:SF2">
    <property type="entry name" value="BETA-GALACTOSIDASE"/>
    <property type="match status" value="1"/>
</dbReference>
<keyword evidence="6" id="KW-0732">Signal</keyword>
<feature type="signal peptide" evidence="6">
    <location>
        <begin position="1"/>
        <end position="22"/>
    </location>
</feature>
<dbReference type="InterPro" id="IPR013783">
    <property type="entry name" value="Ig-like_fold"/>
</dbReference>
<dbReference type="PANTHER" id="PTHR46323">
    <property type="entry name" value="BETA-GALACTOSIDASE"/>
    <property type="match status" value="1"/>
</dbReference>
<dbReference type="Pfam" id="PF02836">
    <property type="entry name" value="Glyco_hydro_2_C"/>
    <property type="match status" value="1"/>
</dbReference>
<gene>
    <name evidence="10" type="ORF">SAMN05192581_100562</name>
</gene>
<accession>A0A1G6G273</accession>
<feature type="domain" description="Glycoside hydrolase family 2 immunoglobulin-like beta-sandwich" evidence="7">
    <location>
        <begin position="450"/>
        <end position="557"/>
    </location>
</feature>
<dbReference type="InterPro" id="IPR006103">
    <property type="entry name" value="Glyco_hydro_2_cat"/>
</dbReference>
<dbReference type="GO" id="GO:0005990">
    <property type="term" value="P:lactose catabolic process"/>
    <property type="evidence" value="ECO:0007669"/>
    <property type="project" value="TreeGrafter"/>
</dbReference>
<evidence type="ECO:0000256" key="3">
    <source>
        <dbReference type="ARBA" id="ARBA00012756"/>
    </source>
</evidence>
<feature type="domain" description="Glycoside hydrolase family 2 catalytic" evidence="8">
    <location>
        <begin position="560"/>
        <end position="818"/>
    </location>
</feature>
<dbReference type="GO" id="GO:0004565">
    <property type="term" value="F:beta-galactosidase activity"/>
    <property type="evidence" value="ECO:0007669"/>
    <property type="project" value="UniProtKB-EC"/>
</dbReference>
<name>A0A1G6G273_BACOV</name>
<dbReference type="Gene3D" id="2.60.120.560">
    <property type="entry name" value="Exo-inulinase, domain 1"/>
    <property type="match status" value="1"/>
</dbReference>
<evidence type="ECO:0000256" key="6">
    <source>
        <dbReference type="SAM" id="SignalP"/>
    </source>
</evidence>
<dbReference type="Gene3D" id="3.20.20.80">
    <property type="entry name" value="Glycosidases"/>
    <property type="match status" value="1"/>
</dbReference>
<evidence type="ECO:0000256" key="5">
    <source>
        <dbReference type="ARBA" id="ARBA00023295"/>
    </source>
</evidence>
<comment type="similarity">
    <text evidence="2">Belongs to the glycosyl hydrolase 2 family.</text>
</comment>